<dbReference type="InterPro" id="IPR011333">
    <property type="entry name" value="SKP1/BTB/POZ_sf"/>
</dbReference>
<proteinExistence type="predicted"/>
<dbReference type="FunFam" id="1.20.1020.10:FF:000007">
    <property type="entry name" value="BTB/POZ and TAZ domain-containing protein 2"/>
    <property type="match status" value="1"/>
</dbReference>
<dbReference type="FunFam" id="1.25.40.420:FF:000012">
    <property type="entry name" value="BTB/POZ and TAZ domain-containing protein 2"/>
    <property type="match status" value="2"/>
</dbReference>
<dbReference type="EMBL" id="JACXVP010000006">
    <property type="protein sequence ID" value="KAG5602451.1"/>
    <property type="molecule type" value="Genomic_DNA"/>
</dbReference>
<keyword evidence="3" id="KW-0863">Zinc-finger</keyword>
<dbReference type="SUPFAM" id="SSF54695">
    <property type="entry name" value="POZ domain"/>
    <property type="match status" value="2"/>
</dbReference>
<keyword evidence="8" id="KW-1185">Reference proteome</keyword>
<evidence type="ECO:0000256" key="5">
    <source>
        <dbReference type="ARBA" id="ARBA00022833"/>
    </source>
</evidence>
<dbReference type="Gene3D" id="3.30.710.10">
    <property type="entry name" value="Potassium Channel Kv1.1, Chain A"/>
    <property type="match status" value="2"/>
</dbReference>
<dbReference type="PANTHER" id="PTHR46287">
    <property type="entry name" value="BTB/POZ AND TAZ DOMAIN-CONTAINING PROTEIN 3-RELATED"/>
    <property type="match status" value="1"/>
</dbReference>
<evidence type="ECO:0000313" key="8">
    <source>
        <dbReference type="Proteomes" id="UP000824120"/>
    </source>
</evidence>
<evidence type="ECO:0000259" key="6">
    <source>
        <dbReference type="PROSITE" id="PS50097"/>
    </source>
</evidence>
<accession>A0A9J5YNX1</accession>
<gene>
    <name evidence="7" type="ORF">H5410_033821</name>
</gene>
<dbReference type="GO" id="GO:0042542">
    <property type="term" value="P:response to hydrogen peroxide"/>
    <property type="evidence" value="ECO:0007669"/>
    <property type="project" value="UniProtKB-ARBA"/>
</dbReference>
<dbReference type="InterPro" id="IPR000210">
    <property type="entry name" value="BTB/POZ_dom"/>
</dbReference>
<dbReference type="Gene3D" id="1.25.40.420">
    <property type="match status" value="2"/>
</dbReference>
<evidence type="ECO:0000256" key="3">
    <source>
        <dbReference type="ARBA" id="ARBA00022771"/>
    </source>
</evidence>
<dbReference type="Proteomes" id="UP000824120">
    <property type="component" value="Chromosome 6"/>
</dbReference>
<evidence type="ECO:0000256" key="2">
    <source>
        <dbReference type="ARBA" id="ARBA00022723"/>
    </source>
</evidence>
<keyword evidence="4" id="KW-0833">Ubl conjugation pathway</keyword>
<dbReference type="SUPFAM" id="SSF57933">
    <property type="entry name" value="TAZ domain"/>
    <property type="match status" value="2"/>
</dbReference>
<dbReference type="CDD" id="cd14733">
    <property type="entry name" value="BACK"/>
    <property type="match status" value="1"/>
</dbReference>
<evidence type="ECO:0000256" key="4">
    <source>
        <dbReference type="ARBA" id="ARBA00022786"/>
    </source>
</evidence>
<dbReference type="GO" id="GO:0005634">
    <property type="term" value="C:nucleus"/>
    <property type="evidence" value="ECO:0007669"/>
    <property type="project" value="TreeGrafter"/>
</dbReference>
<feature type="domain" description="BTB" evidence="6">
    <location>
        <begin position="319"/>
        <end position="388"/>
    </location>
</feature>
<keyword evidence="2" id="KW-0479">Metal-binding</keyword>
<name>A0A9J5YNX1_SOLCO</name>
<dbReference type="Gene3D" id="1.20.1020.10">
    <property type="entry name" value="TAZ domain"/>
    <property type="match status" value="2"/>
</dbReference>
<dbReference type="GO" id="GO:0009751">
    <property type="term" value="P:response to salicylic acid"/>
    <property type="evidence" value="ECO:0007669"/>
    <property type="project" value="UniProtKB-ARBA"/>
</dbReference>
<dbReference type="GO" id="GO:0009725">
    <property type="term" value="P:response to hormone"/>
    <property type="evidence" value="ECO:0007669"/>
    <property type="project" value="UniProtKB-ARBA"/>
</dbReference>
<keyword evidence="5" id="KW-0862">Zinc</keyword>
<dbReference type="SMART" id="SM00551">
    <property type="entry name" value="ZnF_TAZ"/>
    <property type="match status" value="2"/>
</dbReference>
<dbReference type="AlphaFoldDB" id="A0A9J5YNX1"/>
<dbReference type="OrthoDB" id="6359816at2759"/>
<protein>
    <recommendedName>
        <fullName evidence="6">BTB domain-containing protein</fullName>
    </recommendedName>
</protein>
<dbReference type="InterPro" id="IPR044513">
    <property type="entry name" value="BT1/2/3/4/5"/>
</dbReference>
<dbReference type="GO" id="GO:0006355">
    <property type="term" value="P:regulation of DNA-templated transcription"/>
    <property type="evidence" value="ECO:0007669"/>
    <property type="project" value="UniProtKB-ARBA"/>
</dbReference>
<evidence type="ECO:0000313" key="7">
    <source>
        <dbReference type="EMBL" id="KAG5602451.1"/>
    </source>
</evidence>
<dbReference type="GO" id="GO:0008270">
    <property type="term" value="F:zinc ion binding"/>
    <property type="evidence" value="ECO:0007669"/>
    <property type="project" value="UniProtKB-KW"/>
</dbReference>
<organism evidence="7 8">
    <name type="scientific">Solanum commersonii</name>
    <name type="common">Commerson's wild potato</name>
    <name type="synonym">Commerson's nightshade</name>
    <dbReference type="NCBI Taxonomy" id="4109"/>
    <lineage>
        <taxon>Eukaryota</taxon>
        <taxon>Viridiplantae</taxon>
        <taxon>Streptophyta</taxon>
        <taxon>Embryophyta</taxon>
        <taxon>Tracheophyta</taxon>
        <taxon>Spermatophyta</taxon>
        <taxon>Magnoliopsida</taxon>
        <taxon>eudicotyledons</taxon>
        <taxon>Gunneridae</taxon>
        <taxon>Pentapetalae</taxon>
        <taxon>asterids</taxon>
        <taxon>lamiids</taxon>
        <taxon>Solanales</taxon>
        <taxon>Solanaceae</taxon>
        <taxon>Solanoideae</taxon>
        <taxon>Solaneae</taxon>
        <taxon>Solanum</taxon>
    </lineage>
</organism>
<evidence type="ECO:0000256" key="1">
    <source>
        <dbReference type="ARBA" id="ARBA00004906"/>
    </source>
</evidence>
<dbReference type="GO" id="GO:0005516">
    <property type="term" value="F:calmodulin binding"/>
    <property type="evidence" value="ECO:0007669"/>
    <property type="project" value="UniProtKB-ARBA"/>
</dbReference>
<sequence>MSPNMFASNVDAHHGENEMAEGDVDIITSAGRRIPAHSNVLAAASTVLDSILGRRRRSYEKPIRILGVPCDSVSVFVRFLYSFKCTKEQMEKHGIHLLALSHVYLVPCLKHRCTKALAEQLTIENVIDMIQLARLCDAPHLYLKCMKFLRSNFRKVEETEGWKFLQHHDPLLELEILQFTDEAELRKKRRRRHTREQNLYLQLSEGMDCLEHICREGCTSVGPYDEEYSCQKKLPCSKFDTCQGLQFLIRHFSTCKRRVKGSCSQCKRMWQLLRLHASICDQPDDCRVPLCREGIDLKNDEWDCGTCDIDVFSGEMSEVDIQIVTSGGLRIPAHSAVLAAASTVLENILVRPGKRRGSERTIRILGVPYDAVSVFIRFLYSFKCTEEQMKRHGIHLLALSHVYLVPQLKQRCTKGLAEQLTIENAVDMLQLAKLCDAPDLYLKSMKFLSSNFKKVEETEGWKFLQHHDPWLELEILQFMDEAELRKKRTRRHKQELSLYLQLSEAMDCLEHICTEGCTSVGPLDKEPSIKRQPCSKFDTCQGLQLLIRHFATCKRRTNGGCLRCKRMWQILRLHASICDQPNDCQVPLCRQFKLKVQQKGDDELWKSLVRKVVSARAMSSLSLPKRKREEEPKMDLSHSQVMNFRLAA</sequence>
<comment type="caution">
    <text evidence="7">The sequence shown here is derived from an EMBL/GenBank/DDBJ whole genome shotgun (WGS) entry which is preliminary data.</text>
</comment>
<feature type="domain" description="BTB" evidence="6">
    <location>
        <begin position="22"/>
        <end position="89"/>
    </location>
</feature>
<dbReference type="SMART" id="SM00225">
    <property type="entry name" value="BTB"/>
    <property type="match status" value="2"/>
</dbReference>
<dbReference type="PANTHER" id="PTHR46287:SF6">
    <property type="entry name" value="BTB_POZ AND TAZ DOMAIN-CONTAINING PROTEIN 1-LIKE"/>
    <property type="match status" value="1"/>
</dbReference>
<dbReference type="PROSITE" id="PS50097">
    <property type="entry name" value="BTB"/>
    <property type="match status" value="2"/>
</dbReference>
<dbReference type="InterPro" id="IPR000197">
    <property type="entry name" value="Znf_TAZ"/>
</dbReference>
<reference evidence="7 8" key="1">
    <citation type="submission" date="2020-09" db="EMBL/GenBank/DDBJ databases">
        <title>De no assembly of potato wild relative species, Solanum commersonii.</title>
        <authorList>
            <person name="Cho K."/>
        </authorList>
    </citation>
    <scope>NUCLEOTIDE SEQUENCE [LARGE SCALE GENOMIC DNA]</scope>
    <source>
        <strain evidence="7">LZ3.2</strain>
        <tissue evidence="7">Leaf</tissue>
    </source>
</reference>
<dbReference type="Pfam" id="PF02135">
    <property type="entry name" value="zf-TAZ"/>
    <property type="match status" value="2"/>
</dbReference>
<comment type="pathway">
    <text evidence="1">Protein modification; protein ubiquitination.</text>
</comment>
<dbReference type="Pfam" id="PF00651">
    <property type="entry name" value="BTB"/>
    <property type="match status" value="2"/>
</dbReference>
<dbReference type="InterPro" id="IPR035898">
    <property type="entry name" value="TAZ_dom_sf"/>
</dbReference>